<name>A0A242N7Y3_CABSO</name>
<dbReference type="EMBL" id="NBTZ01000009">
    <property type="protein sequence ID" value="OTP79524.1"/>
    <property type="molecule type" value="Genomic_DNA"/>
</dbReference>
<keyword evidence="1" id="KW-0472">Membrane</keyword>
<sequence>MSCVHHPVPLRRGERRFGVLTVCAAVVVLLVFCGFLRLQHRERINAGDAVLHA</sequence>
<proteinExistence type="predicted"/>
<reference evidence="2 3" key="1">
    <citation type="submission" date="2017-03" db="EMBL/GenBank/DDBJ databases">
        <title>Genome analysis of strain PAMC 26577.</title>
        <authorList>
            <person name="Oh H.-M."/>
            <person name="Yang J.-A."/>
        </authorList>
    </citation>
    <scope>NUCLEOTIDE SEQUENCE [LARGE SCALE GENOMIC DNA]</scope>
    <source>
        <strain evidence="2 3">PAMC 26577</strain>
    </source>
</reference>
<protein>
    <submittedName>
        <fullName evidence="2">Uncharacterized protein</fullName>
    </submittedName>
</protein>
<evidence type="ECO:0000256" key="1">
    <source>
        <dbReference type="SAM" id="Phobius"/>
    </source>
</evidence>
<keyword evidence="1" id="KW-1133">Transmembrane helix</keyword>
<comment type="caution">
    <text evidence="2">The sequence shown here is derived from an EMBL/GenBank/DDBJ whole genome shotgun (WGS) entry which is preliminary data.</text>
</comment>
<dbReference type="Proteomes" id="UP000195221">
    <property type="component" value="Unassembled WGS sequence"/>
</dbReference>
<accession>A0A242N7Y3</accession>
<gene>
    <name evidence="2" type="ORF">PAMC26577_01255</name>
</gene>
<feature type="transmembrane region" description="Helical" evidence="1">
    <location>
        <begin position="17"/>
        <end position="36"/>
    </location>
</feature>
<evidence type="ECO:0000313" key="3">
    <source>
        <dbReference type="Proteomes" id="UP000195221"/>
    </source>
</evidence>
<keyword evidence="1" id="KW-0812">Transmembrane</keyword>
<dbReference type="AlphaFoldDB" id="A0A242N7Y3"/>
<evidence type="ECO:0000313" key="2">
    <source>
        <dbReference type="EMBL" id="OTP79524.1"/>
    </source>
</evidence>
<organism evidence="2 3">
    <name type="scientific">Caballeronia sordidicola</name>
    <name type="common">Burkholderia sordidicola</name>
    <dbReference type="NCBI Taxonomy" id="196367"/>
    <lineage>
        <taxon>Bacteria</taxon>
        <taxon>Pseudomonadati</taxon>
        <taxon>Pseudomonadota</taxon>
        <taxon>Betaproteobacteria</taxon>
        <taxon>Burkholderiales</taxon>
        <taxon>Burkholderiaceae</taxon>
        <taxon>Caballeronia</taxon>
    </lineage>
</organism>